<reference evidence="2" key="5">
    <citation type="journal article" date="2021" name="G3 (Bethesda)">
        <title>Aegilops tauschii genome assembly Aet v5.0 features greater sequence contiguity and improved annotation.</title>
        <authorList>
            <person name="Wang L."/>
            <person name="Zhu T."/>
            <person name="Rodriguez J.C."/>
            <person name="Deal K.R."/>
            <person name="Dubcovsky J."/>
            <person name="McGuire P.E."/>
            <person name="Lux T."/>
            <person name="Spannagl M."/>
            <person name="Mayer K.F.X."/>
            <person name="Baldrich P."/>
            <person name="Meyers B.C."/>
            <person name="Huo N."/>
            <person name="Gu Y.Q."/>
            <person name="Zhou H."/>
            <person name="Devos K.M."/>
            <person name="Bennetzen J.L."/>
            <person name="Unver T."/>
            <person name="Budak H."/>
            <person name="Gulick P.J."/>
            <person name="Galiba G."/>
            <person name="Kalapos B."/>
            <person name="Nelson D.R."/>
            <person name="Li P."/>
            <person name="You F.M."/>
            <person name="Luo M.C."/>
            <person name="Dvorak J."/>
        </authorList>
    </citation>
    <scope>NUCLEOTIDE SEQUENCE [LARGE SCALE GENOMIC DNA]</scope>
    <source>
        <strain evidence="2">cv. AL8/78</strain>
    </source>
</reference>
<dbReference type="GO" id="GO:0008408">
    <property type="term" value="F:3'-5' exonuclease activity"/>
    <property type="evidence" value="ECO:0007669"/>
    <property type="project" value="InterPro"/>
</dbReference>
<dbReference type="Gene3D" id="3.30.420.10">
    <property type="entry name" value="Ribonuclease H-like superfamily/Ribonuclease H"/>
    <property type="match status" value="1"/>
</dbReference>
<evidence type="ECO:0000313" key="3">
    <source>
        <dbReference type="Proteomes" id="UP000015105"/>
    </source>
</evidence>
<dbReference type="InterPro" id="IPR043502">
    <property type="entry name" value="DNA/RNA_pol_sf"/>
</dbReference>
<dbReference type="GO" id="GO:0003676">
    <property type="term" value="F:nucleic acid binding"/>
    <property type="evidence" value="ECO:0007669"/>
    <property type="project" value="InterPro"/>
</dbReference>
<dbReference type="InterPro" id="IPR036397">
    <property type="entry name" value="RNaseH_sf"/>
</dbReference>
<sequence>VSGHLRARCPCSPFRHRRPVPPALPGRTRQHYSNSSDMGIRESGDFRFGFYANFNVQSSKQEWMNESRKMFYLRTTNAVSNNIHNGATPLRAEDLNHEQPSGSTYPSMYNNLRERVPSKSTVNRYANTDLVKCSLTNRFAHAVSTPRSVVNNHNKLSSMPSRSKAEISLHDWSSMEAPLPNFSNTEATSEFDGNANVGYENKHKLFAKKVAPSSPEKISLTNESKSTRKALAGIYDEVLVVDNIDSAENVVRLLTTKYKSFVHACGTEVANIDVKKETPVDHGEVICFSIYSGNLDAHADFGNGKTCIWVDVLDGGRDVLMAFAPFFEDMSIKKVCHNYSFDSHVIENYGIKVTGFHADTMHLARLWDSNRRTDGGYSLEGLTNDPRVMSDVGKDLIKTGKVSMKTIFGTKKIRKDGGEGKVVYIEPVEKLQREDRKMWICYSSLDSVNTLKLYESLKSKLEAKEWIFDGCPRGTMYDFYEEYWRPFGSLLVKMETEGMLVDRAYLSEIEKTAVAERKLAADKFRQWASEYSPDAKYMNVNSDIQLRQLFFAGIENRHKHGETWPQSKMFKVRNDENIAPEGQKASKFRTIELSGIVEDLKIDMFAPNGWPSVSIDALKILSGKIPMDQIYTIEDDQERDEYSNGSELPEQDIEAASSYGTAYEPFGGGKKGTEACHAIAALCERSSIDKLISSFILPLQGDNISCKEGRIHCSLNINTETGRLSARIPNLQESTCT</sequence>
<keyword evidence="3" id="KW-1185">Reference proteome</keyword>
<dbReference type="SUPFAM" id="SSF53098">
    <property type="entry name" value="Ribonuclease H-like"/>
    <property type="match status" value="1"/>
</dbReference>
<dbReference type="GO" id="GO:0006261">
    <property type="term" value="P:DNA-templated DNA replication"/>
    <property type="evidence" value="ECO:0007669"/>
    <property type="project" value="InterPro"/>
</dbReference>
<name>A0A453RVG3_AEGTS</name>
<evidence type="ECO:0000313" key="2">
    <source>
        <dbReference type="EnsemblPlants" id="AET7Gv20737100.4"/>
    </source>
</evidence>
<proteinExistence type="predicted"/>
<evidence type="ECO:0000259" key="1">
    <source>
        <dbReference type="Pfam" id="PF01612"/>
    </source>
</evidence>
<dbReference type="PANTHER" id="PTHR10133:SF27">
    <property type="entry name" value="DNA POLYMERASE NU"/>
    <property type="match status" value="1"/>
</dbReference>
<dbReference type="PANTHER" id="PTHR10133">
    <property type="entry name" value="DNA POLYMERASE I"/>
    <property type="match status" value="1"/>
</dbReference>
<reference evidence="3" key="1">
    <citation type="journal article" date="2014" name="Science">
        <title>Ancient hybridizations among the ancestral genomes of bread wheat.</title>
        <authorList>
            <consortium name="International Wheat Genome Sequencing Consortium,"/>
            <person name="Marcussen T."/>
            <person name="Sandve S.R."/>
            <person name="Heier L."/>
            <person name="Spannagl M."/>
            <person name="Pfeifer M."/>
            <person name="Jakobsen K.S."/>
            <person name="Wulff B.B."/>
            <person name="Steuernagel B."/>
            <person name="Mayer K.F."/>
            <person name="Olsen O.A."/>
        </authorList>
    </citation>
    <scope>NUCLEOTIDE SEQUENCE [LARGE SCALE GENOMIC DNA]</scope>
    <source>
        <strain evidence="3">cv. AL8/78</strain>
    </source>
</reference>
<organism evidence="2 3">
    <name type="scientific">Aegilops tauschii subsp. strangulata</name>
    <name type="common">Goatgrass</name>
    <dbReference type="NCBI Taxonomy" id="200361"/>
    <lineage>
        <taxon>Eukaryota</taxon>
        <taxon>Viridiplantae</taxon>
        <taxon>Streptophyta</taxon>
        <taxon>Embryophyta</taxon>
        <taxon>Tracheophyta</taxon>
        <taxon>Spermatophyta</taxon>
        <taxon>Magnoliopsida</taxon>
        <taxon>Liliopsida</taxon>
        <taxon>Poales</taxon>
        <taxon>Poaceae</taxon>
        <taxon>BOP clade</taxon>
        <taxon>Pooideae</taxon>
        <taxon>Triticodae</taxon>
        <taxon>Triticeae</taxon>
        <taxon>Triticinae</taxon>
        <taxon>Aegilops</taxon>
    </lineage>
</organism>
<dbReference type="Pfam" id="PF01612">
    <property type="entry name" value="DNA_pol_A_exo1"/>
    <property type="match status" value="1"/>
</dbReference>
<dbReference type="AlphaFoldDB" id="A0A453RVG3"/>
<dbReference type="InterPro" id="IPR012337">
    <property type="entry name" value="RNaseH-like_sf"/>
</dbReference>
<reference evidence="2" key="4">
    <citation type="submission" date="2019-03" db="UniProtKB">
        <authorList>
            <consortium name="EnsemblPlants"/>
        </authorList>
    </citation>
    <scope>IDENTIFICATION</scope>
</reference>
<dbReference type="FunFam" id="3.30.420.10:FF:000051">
    <property type="entry name" value="DNA polymerase I"/>
    <property type="match status" value="1"/>
</dbReference>
<dbReference type="GO" id="GO:0006302">
    <property type="term" value="P:double-strand break repair"/>
    <property type="evidence" value="ECO:0007669"/>
    <property type="project" value="TreeGrafter"/>
</dbReference>
<dbReference type="InterPro" id="IPR002298">
    <property type="entry name" value="DNA_polymerase_A"/>
</dbReference>
<dbReference type="EnsemblPlants" id="AET7Gv20737100.4">
    <property type="protein sequence ID" value="AET7Gv20737100.4"/>
    <property type="gene ID" value="AET7Gv20737100"/>
</dbReference>
<dbReference type="Gramene" id="AET7Gv20737100.4">
    <property type="protein sequence ID" value="AET7Gv20737100.4"/>
    <property type="gene ID" value="AET7Gv20737100"/>
</dbReference>
<accession>A0A453RVG3</accession>
<dbReference type="GO" id="GO:0003887">
    <property type="term" value="F:DNA-directed DNA polymerase activity"/>
    <property type="evidence" value="ECO:0007669"/>
    <property type="project" value="InterPro"/>
</dbReference>
<feature type="domain" description="3'-5' exonuclease" evidence="1">
    <location>
        <begin position="301"/>
        <end position="462"/>
    </location>
</feature>
<reference evidence="3" key="2">
    <citation type="journal article" date="2017" name="Nat. Plants">
        <title>The Aegilops tauschii genome reveals multiple impacts of transposons.</title>
        <authorList>
            <person name="Zhao G."/>
            <person name="Zou C."/>
            <person name="Li K."/>
            <person name="Wang K."/>
            <person name="Li T."/>
            <person name="Gao L."/>
            <person name="Zhang X."/>
            <person name="Wang H."/>
            <person name="Yang Z."/>
            <person name="Liu X."/>
            <person name="Jiang W."/>
            <person name="Mao L."/>
            <person name="Kong X."/>
            <person name="Jiao Y."/>
            <person name="Jia J."/>
        </authorList>
    </citation>
    <scope>NUCLEOTIDE SEQUENCE [LARGE SCALE GENOMIC DNA]</scope>
    <source>
        <strain evidence="3">cv. AL8/78</strain>
    </source>
</reference>
<dbReference type="Proteomes" id="UP000015105">
    <property type="component" value="Chromosome 7D"/>
</dbReference>
<dbReference type="SUPFAM" id="SSF56672">
    <property type="entry name" value="DNA/RNA polymerases"/>
    <property type="match status" value="1"/>
</dbReference>
<dbReference type="InterPro" id="IPR002562">
    <property type="entry name" value="3'-5'_exonuclease_dom"/>
</dbReference>
<protein>
    <recommendedName>
        <fullName evidence="1">3'-5' exonuclease domain-containing protein</fullName>
    </recommendedName>
</protein>
<dbReference type="CDD" id="cd06139">
    <property type="entry name" value="DNA_polA_I_Ecoli_like_exo"/>
    <property type="match status" value="1"/>
</dbReference>
<reference evidence="2" key="3">
    <citation type="journal article" date="2017" name="Nature">
        <title>Genome sequence of the progenitor of the wheat D genome Aegilops tauschii.</title>
        <authorList>
            <person name="Luo M.C."/>
            <person name="Gu Y.Q."/>
            <person name="Puiu D."/>
            <person name="Wang H."/>
            <person name="Twardziok S.O."/>
            <person name="Deal K.R."/>
            <person name="Huo N."/>
            <person name="Zhu T."/>
            <person name="Wang L."/>
            <person name="Wang Y."/>
            <person name="McGuire P.E."/>
            <person name="Liu S."/>
            <person name="Long H."/>
            <person name="Ramasamy R.K."/>
            <person name="Rodriguez J.C."/>
            <person name="Van S.L."/>
            <person name="Yuan L."/>
            <person name="Wang Z."/>
            <person name="Xia Z."/>
            <person name="Xiao L."/>
            <person name="Anderson O.D."/>
            <person name="Ouyang S."/>
            <person name="Liang Y."/>
            <person name="Zimin A.V."/>
            <person name="Pertea G."/>
            <person name="Qi P."/>
            <person name="Bennetzen J.L."/>
            <person name="Dai X."/>
            <person name="Dawson M.W."/>
            <person name="Muller H.G."/>
            <person name="Kugler K."/>
            <person name="Rivarola-Duarte L."/>
            <person name="Spannagl M."/>
            <person name="Mayer K.F.X."/>
            <person name="Lu F.H."/>
            <person name="Bevan M.W."/>
            <person name="Leroy P."/>
            <person name="Li P."/>
            <person name="You F.M."/>
            <person name="Sun Q."/>
            <person name="Liu Z."/>
            <person name="Lyons E."/>
            <person name="Wicker T."/>
            <person name="Salzberg S.L."/>
            <person name="Devos K.M."/>
            <person name="Dvorak J."/>
        </authorList>
    </citation>
    <scope>NUCLEOTIDE SEQUENCE [LARGE SCALE GENOMIC DNA]</scope>
    <source>
        <strain evidence="2">cv. AL8/78</strain>
    </source>
</reference>